<organism evidence="2 3">
    <name type="scientific">Staphylotrichum tortipilum</name>
    <dbReference type="NCBI Taxonomy" id="2831512"/>
    <lineage>
        <taxon>Eukaryota</taxon>
        <taxon>Fungi</taxon>
        <taxon>Dikarya</taxon>
        <taxon>Ascomycota</taxon>
        <taxon>Pezizomycotina</taxon>
        <taxon>Sordariomycetes</taxon>
        <taxon>Sordariomycetidae</taxon>
        <taxon>Sordariales</taxon>
        <taxon>Chaetomiaceae</taxon>
        <taxon>Staphylotrichum</taxon>
    </lineage>
</organism>
<feature type="compositionally biased region" description="Polar residues" evidence="1">
    <location>
        <begin position="259"/>
        <end position="268"/>
    </location>
</feature>
<feature type="compositionally biased region" description="Basic and acidic residues" evidence="1">
    <location>
        <begin position="239"/>
        <end position="258"/>
    </location>
</feature>
<keyword evidence="3" id="KW-1185">Reference proteome</keyword>
<evidence type="ECO:0008006" key="4">
    <source>
        <dbReference type="Google" id="ProtNLM"/>
    </source>
</evidence>
<gene>
    <name evidence="2" type="ORF">C8A05DRAFT_31935</name>
</gene>
<reference evidence="2" key="1">
    <citation type="journal article" date="2023" name="Mol. Phylogenet. Evol.">
        <title>Genome-scale phylogeny and comparative genomics of the fungal order Sordariales.</title>
        <authorList>
            <person name="Hensen N."/>
            <person name="Bonometti L."/>
            <person name="Westerberg I."/>
            <person name="Brannstrom I.O."/>
            <person name="Guillou S."/>
            <person name="Cros-Aarteil S."/>
            <person name="Calhoun S."/>
            <person name="Haridas S."/>
            <person name="Kuo A."/>
            <person name="Mondo S."/>
            <person name="Pangilinan J."/>
            <person name="Riley R."/>
            <person name="LaButti K."/>
            <person name="Andreopoulos B."/>
            <person name="Lipzen A."/>
            <person name="Chen C."/>
            <person name="Yan M."/>
            <person name="Daum C."/>
            <person name="Ng V."/>
            <person name="Clum A."/>
            <person name="Steindorff A."/>
            <person name="Ohm R.A."/>
            <person name="Martin F."/>
            <person name="Silar P."/>
            <person name="Natvig D.O."/>
            <person name="Lalanne C."/>
            <person name="Gautier V."/>
            <person name="Ament-Velasquez S.L."/>
            <person name="Kruys A."/>
            <person name="Hutchinson M.I."/>
            <person name="Powell A.J."/>
            <person name="Barry K."/>
            <person name="Miller A.N."/>
            <person name="Grigoriev I.V."/>
            <person name="Debuchy R."/>
            <person name="Gladieux P."/>
            <person name="Hiltunen Thoren M."/>
            <person name="Johannesson H."/>
        </authorList>
    </citation>
    <scope>NUCLEOTIDE SEQUENCE</scope>
    <source>
        <strain evidence="2">CBS 103.79</strain>
    </source>
</reference>
<feature type="compositionally biased region" description="Polar residues" evidence="1">
    <location>
        <begin position="208"/>
        <end position="238"/>
    </location>
</feature>
<evidence type="ECO:0000313" key="3">
    <source>
        <dbReference type="Proteomes" id="UP001303889"/>
    </source>
</evidence>
<comment type="caution">
    <text evidence="2">The sequence shown here is derived from an EMBL/GenBank/DDBJ whole genome shotgun (WGS) entry which is preliminary data.</text>
</comment>
<protein>
    <recommendedName>
        <fullName evidence="4">Gag protein</fullName>
    </recommendedName>
</protein>
<reference evidence="2" key="2">
    <citation type="submission" date="2023-05" db="EMBL/GenBank/DDBJ databases">
        <authorList>
            <consortium name="Lawrence Berkeley National Laboratory"/>
            <person name="Steindorff A."/>
            <person name="Hensen N."/>
            <person name="Bonometti L."/>
            <person name="Westerberg I."/>
            <person name="Brannstrom I.O."/>
            <person name="Guillou S."/>
            <person name="Cros-Aarteil S."/>
            <person name="Calhoun S."/>
            <person name="Haridas S."/>
            <person name="Kuo A."/>
            <person name="Mondo S."/>
            <person name="Pangilinan J."/>
            <person name="Riley R."/>
            <person name="Labutti K."/>
            <person name="Andreopoulos B."/>
            <person name="Lipzen A."/>
            <person name="Chen C."/>
            <person name="Yanf M."/>
            <person name="Daum C."/>
            <person name="Ng V."/>
            <person name="Clum A."/>
            <person name="Ohm R."/>
            <person name="Martin F."/>
            <person name="Silar P."/>
            <person name="Natvig D."/>
            <person name="Lalanne C."/>
            <person name="Gautier V."/>
            <person name="Ament-Velasquez S.L."/>
            <person name="Kruys A."/>
            <person name="Hutchinson M.I."/>
            <person name="Powell A.J."/>
            <person name="Barry K."/>
            <person name="Miller A.N."/>
            <person name="Grigoriev I.V."/>
            <person name="Debuchy R."/>
            <person name="Gladieux P."/>
            <person name="Thoren M.H."/>
            <person name="Johannesson H."/>
        </authorList>
    </citation>
    <scope>NUCLEOTIDE SEQUENCE</scope>
    <source>
        <strain evidence="2">CBS 103.79</strain>
    </source>
</reference>
<sequence length="286" mass="31916">MAEANKIPTVMVLKSDQNIAAWKEAIRSCFLVHGLSKFLDGTAHEPAAGEAQDVKDAFIVKKAIAHAVIRQSVEPVMDVIKPFGWQDGVDDPKGLYDMAIRAVSGVSEETWQNLYIEFTDINPLKFDNLRAFNTRYHFLVNKLSESGVTYSERAKTANLMKAIRKWDTQWADMLSFHVSSDKLKYDELVKIVTTRANEQAMHNMVAVTDQQTKKSSSGKPNNNQGGKPSSNNTSGTQMKESDMPCRKEELKEAYDRRSQGQADASNPKANRAVFSYDSGVMDGINN</sequence>
<feature type="non-terminal residue" evidence="2">
    <location>
        <position position="286"/>
    </location>
</feature>
<accession>A0AAN6MNM7</accession>
<dbReference type="Proteomes" id="UP001303889">
    <property type="component" value="Unassembled WGS sequence"/>
</dbReference>
<dbReference type="EMBL" id="MU855405">
    <property type="protein sequence ID" value="KAK3904255.1"/>
    <property type="molecule type" value="Genomic_DNA"/>
</dbReference>
<evidence type="ECO:0000256" key="1">
    <source>
        <dbReference type="SAM" id="MobiDB-lite"/>
    </source>
</evidence>
<feature type="region of interest" description="Disordered" evidence="1">
    <location>
        <begin position="208"/>
        <end position="286"/>
    </location>
</feature>
<name>A0AAN6MNM7_9PEZI</name>
<proteinExistence type="predicted"/>
<dbReference type="AlphaFoldDB" id="A0AAN6MNM7"/>
<evidence type="ECO:0000313" key="2">
    <source>
        <dbReference type="EMBL" id="KAK3904255.1"/>
    </source>
</evidence>